<proteinExistence type="predicted"/>
<sequence length="171" mass="18401">MCRTDARQAPAAPAARTAWDNEGRRISPERMPPEGLVVQIRNSSDWRDALPFELPVAAADAVPGDPTRCAGCGPESEPWPREALWVVKHRHPTNPAGFVRFYCADHKPTPKLAPAPAAAPERARRTRAASSAAPRKVAAPTIPERPAVFCPDCFVQVPATGVCGMCGTQVF</sequence>
<evidence type="ECO:0000313" key="2">
    <source>
        <dbReference type="EMBL" id="GLJ95010.1"/>
    </source>
</evidence>
<reference evidence="2" key="1">
    <citation type="journal article" date="2014" name="Int. J. Syst. Evol. Microbiol.">
        <title>Complete genome sequence of Corynebacterium casei LMG S-19264T (=DSM 44701T), isolated from a smear-ripened cheese.</title>
        <authorList>
            <consortium name="US DOE Joint Genome Institute (JGI-PGF)"/>
            <person name="Walter F."/>
            <person name="Albersmeier A."/>
            <person name="Kalinowski J."/>
            <person name="Ruckert C."/>
        </authorList>
    </citation>
    <scope>NUCLEOTIDE SEQUENCE</scope>
    <source>
        <strain evidence="2">VKM Ac-1940</strain>
    </source>
</reference>
<keyword evidence="3" id="KW-1185">Reference proteome</keyword>
<dbReference type="Proteomes" id="UP001142291">
    <property type="component" value="Unassembled WGS sequence"/>
</dbReference>
<protein>
    <recommendedName>
        <fullName evidence="4">Glucose-6-phosphate dehydrogenase</fullName>
    </recommendedName>
</protein>
<evidence type="ECO:0008006" key="4">
    <source>
        <dbReference type="Google" id="ProtNLM"/>
    </source>
</evidence>
<dbReference type="EMBL" id="BSER01000007">
    <property type="protein sequence ID" value="GLJ95010.1"/>
    <property type="molecule type" value="Genomic_DNA"/>
</dbReference>
<feature type="region of interest" description="Disordered" evidence="1">
    <location>
        <begin position="1"/>
        <end position="31"/>
    </location>
</feature>
<feature type="compositionally biased region" description="Low complexity" evidence="1">
    <location>
        <begin position="7"/>
        <end position="18"/>
    </location>
</feature>
<organism evidence="2 3">
    <name type="scientific">Microbacterium dextranolyticum</name>
    <dbReference type="NCBI Taxonomy" id="36806"/>
    <lineage>
        <taxon>Bacteria</taxon>
        <taxon>Bacillati</taxon>
        <taxon>Actinomycetota</taxon>
        <taxon>Actinomycetes</taxon>
        <taxon>Micrococcales</taxon>
        <taxon>Microbacteriaceae</taxon>
        <taxon>Microbacterium</taxon>
    </lineage>
</organism>
<comment type="caution">
    <text evidence="2">The sequence shown here is derived from an EMBL/GenBank/DDBJ whole genome shotgun (WGS) entry which is preliminary data.</text>
</comment>
<evidence type="ECO:0000313" key="3">
    <source>
        <dbReference type="Proteomes" id="UP001142291"/>
    </source>
</evidence>
<dbReference type="AlphaFoldDB" id="A0A9W6M5W4"/>
<reference evidence="2" key="2">
    <citation type="submission" date="2023-01" db="EMBL/GenBank/DDBJ databases">
        <authorList>
            <person name="Sun Q."/>
            <person name="Evtushenko L."/>
        </authorList>
    </citation>
    <scope>NUCLEOTIDE SEQUENCE</scope>
    <source>
        <strain evidence="2">VKM Ac-1940</strain>
    </source>
</reference>
<name>A0A9W6M5W4_9MICO</name>
<evidence type="ECO:0000256" key="1">
    <source>
        <dbReference type="SAM" id="MobiDB-lite"/>
    </source>
</evidence>
<feature type="compositionally biased region" description="Basic and acidic residues" evidence="1">
    <location>
        <begin position="19"/>
        <end position="31"/>
    </location>
</feature>
<gene>
    <name evidence="2" type="ORF">GCM10017591_10720</name>
</gene>
<accession>A0A9W6M5W4</accession>